<dbReference type="Proteomes" id="UP000031937">
    <property type="component" value="Unassembled WGS sequence"/>
</dbReference>
<evidence type="ECO:0000259" key="3">
    <source>
        <dbReference type="Pfam" id="PF01551"/>
    </source>
</evidence>
<comment type="caution">
    <text evidence="4">The sequence shown here is derived from an EMBL/GenBank/DDBJ whole genome shotgun (WGS) entry which is preliminary data.</text>
</comment>
<keyword evidence="2" id="KW-1133">Transmembrane helix</keyword>
<dbReference type="OrthoDB" id="9814377at2"/>
<dbReference type="GO" id="GO:0004222">
    <property type="term" value="F:metalloendopeptidase activity"/>
    <property type="evidence" value="ECO:0007669"/>
    <property type="project" value="TreeGrafter"/>
</dbReference>
<accession>A0A0C3R3V7</accession>
<dbReference type="Gene3D" id="2.70.70.10">
    <property type="entry name" value="Glucose Permease (Domain IIA)"/>
    <property type="match status" value="1"/>
</dbReference>
<evidence type="ECO:0000313" key="6">
    <source>
        <dbReference type="Proteomes" id="UP000031937"/>
    </source>
</evidence>
<evidence type="ECO:0000313" key="5">
    <source>
        <dbReference type="EMBL" id="KIO46528.1"/>
    </source>
</evidence>
<feature type="transmembrane region" description="Helical" evidence="2">
    <location>
        <begin position="38"/>
        <end position="59"/>
    </location>
</feature>
<protein>
    <submittedName>
        <fullName evidence="4">Peptidase M23</fullName>
    </submittedName>
</protein>
<reference evidence="4 7" key="1">
    <citation type="submission" date="2014-07" db="EMBL/GenBank/DDBJ databases">
        <title>Porphyromonadaceae bacterium OUH 308042 = ATCC BAA-2681 = DSM 28342 draft genome.</title>
        <authorList>
            <person name="Sydenham T.V."/>
            <person name="Hasman H."/>
            <person name="Justensen U.S."/>
        </authorList>
    </citation>
    <scope>NUCLEOTIDE SEQUENCE [LARGE SCALE GENOMIC DNA]</scope>
    <source>
        <strain evidence="4 7">OUH 308042</strain>
    </source>
</reference>
<name>A0A0C3R3V7_9PORP</name>
<dbReference type="AlphaFoldDB" id="A0A0C3R3V7"/>
<dbReference type="InterPro" id="IPR016047">
    <property type="entry name" value="M23ase_b-sheet_dom"/>
</dbReference>
<dbReference type="PANTHER" id="PTHR21666:SF289">
    <property type="entry name" value="L-ALA--D-GLU ENDOPEPTIDASE"/>
    <property type="match status" value="1"/>
</dbReference>
<proteinExistence type="predicted"/>
<organism evidence="4 7">
    <name type="scientific">Sanguibacteroides justesenii</name>
    <dbReference type="NCBI Taxonomy" id="1547597"/>
    <lineage>
        <taxon>Bacteria</taxon>
        <taxon>Pseudomonadati</taxon>
        <taxon>Bacteroidota</taxon>
        <taxon>Bacteroidia</taxon>
        <taxon>Bacteroidales</taxon>
        <taxon>Porphyromonadaceae</taxon>
        <taxon>Sanguibacteroides</taxon>
    </lineage>
</organism>
<dbReference type="EMBL" id="JPIU01000040">
    <property type="protein sequence ID" value="KIO43960.1"/>
    <property type="molecule type" value="Genomic_DNA"/>
</dbReference>
<gene>
    <name evidence="4" type="ORF">BA92_11230</name>
    <name evidence="5" type="ORF">IE90_04065</name>
</gene>
<keyword evidence="2" id="KW-0472">Membrane</keyword>
<evidence type="ECO:0000313" key="4">
    <source>
        <dbReference type="EMBL" id="KIO43960.1"/>
    </source>
</evidence>
<dbReference type="InterPro" id="IPR011055">
    <property type="entry name" value="Dup_hybrid_motif"/>
</dbReference>
<dbReference type="Pfam" id="PF01551">
    <property type="entry name" value="Peptidase_M23"/>
    <property type="match status" value="1"/>
</dbReference>
<dbReference type="RefSeq" id="WP_041502610.1">
    <property type="nucleotide sequence ID" value="NZ_JPIT01000009.1"/>
</dbReference>
<keyword evidence="1" id="KW-0732">Signal</keyword>
<keyword evidence="7" id="KW-1185">Reference proteome</keyword>
<evidence type="ECO:0000313" key="7">
    <source>
        <dbReference type="Proteomes" id="UP000031980"/>
    </source>
</evidence>
<dbReference type="Proteomes" id="UP000031980">
    <property type="component" value="Unassembled WGS sequence"/>
</dbReference>
<evidence type="ECO:0000256" key="2">
    <source>
        <dbReference type="SAM" id="Phobius"/>
    </source>
</evidence>
<sequence>MKRKKNFWNKLKNRYKLTIFNESTYEEVMHFRLSPLHVFMALSTLAVVLITLTIILIAFTNLREFIPGYPDRAMRRQITLNALRVDSLMVELNKKDQFFQSIRMVMTGEDGDTTARVTTSVEKINHDTIVMGTTPEENGFREMIEEKERFNLSLGQISSSPDDFYHFFPPLQGIVTNHFDEAKRHFGIDLVTKQNTNVASVLDGVVVFADWTVETGFVLAIQHSSNLISIYKHNSVLLKRQGDFVRAGEVISIVGNTGEETTGLHLHLELWKAGKPINPENYIKFK</sequence>
<feature type="domain" description="M23ase beta-sheet core" evidence="3">
    <location>
        <begin position="184"/>
        <end position="279"/>
    </location>
</feature>
<evidence type="ECO:0000256" key="1">
    <source>
        <dbReference type="ARBA" id="ARBA00022729"/>
    </source>
</evidence>
<dbReference type="SUPFAM" id="SSF51261">
    <property type="entry name" value="Duplicated hybrid motif"/>
    <property type="match status" value="1"/>
</dbReference>
<dbReference type="PANTHER" id="PTHR21666">
    <property type="entry name" value="PEPTIDASE-RELATED"/>
    <property type="match status" value="1"/>
</dbReference>
<dbReference type="EMBL" id="JPIT01000009">
    <property type="protein sequence ID" value="KIO46528.1"/>
    <property type="molecule type" value="Genomic_DNA"/>
</dbReference>
<reference evidence="5 6" key="2">
    <citation type="submission" date="2014-07" db="EMBL/GenBank/DDBJ databases">
        <title>Porphyromonadaceae bacterium OUH 334697 = ATCC BAA-2682 = DSM 28341 draft genome.</title>
        <authorList>
            <person name="Sydenham T.V."/>
            <person name="Hasman H."/>
            <person name="Justesen U.S."/>
        </authorList>
    </citation>
    <scope>NUCLEOTIDE SEQUENCE [LARGE SCALE GENOMIC DNA]</scope>
    <source>
        <strain evidence="5 6">OUH 334697</strain>
    </source>
</reference>
<dbReference type="InterPro" id="IPR050570">
    <property type="entry name" value="Cell_wall_metabolism_enzyme"/>
</dbReference>
<dbReference type="CDD" id="cd12797">
    <property type="entry name" value="M23_peptidase"/>
    <property type="match status" value="1"/>
</dbReference>
<keyword evidence="2" id="KW-0812">Transmembrane</keyword>